<keyword evidence="2" id="KW-1185">Reference proteome</keyword>
<sequence>METLAPSTSVSVKPDVFGDKRELTGVQSLVDAMSSAYSDCRLGSNHLQLLVATGYRLGSWFGGSRNARIGWRDGSWCCWSWCCLCSGSCDPEVVAANLHNGVVGRWD</sequence>
<reference evidence="2" key="1">
    <citation type="submission" date="2024-07" db="EMBL/GenBank/DDBJ databases">
        <title>Two chromosome-level genome assemblies of Korean endemic species Abeliophyllum distichum and Forsythia ovata (Oleaceae).</title>
        <authorList>
            <person name="Jang H."/>
        </authorList>
    </citation>
    <scope>NUCLEOTIDE SEQUENCE [LARGE SCALE GENOMIC DNA]</scope>
</reference>
<comment type="caution">
    <text evidence="1">The sequence shown here is derived from an EMBL/GenBank/DDBJ whole genome shotgun (WGS) entry which is preliminary data.</text>
</comment>
<evidence type="ECO:0000313" key="2">
    <source>
        <dbReference type="Proteomes" id="UP001604277"/>
    </source>
</evidence>
<dbReference type="Proteomes" id="UP001604277">
    <property type="component" value="Unassembled WGS sequence"/>
</dbReference>
<proteinExistence type="predicted"/>
<dbReference type="EMBL" id="JBFOLJ010000003">
    <property type="protein sequence ID" value="KAL2550100.1"/>
    <property type="molecule type" value="Genomic_DNA"/>
</dbReference>
<organism evidence="1 2">
    <name type="scientific">Forsythia ovata</name>
    <dbReference type="NCBI Taxonomy" id="205694"/>
    <lineage>
        <taxon>Eukaryota</taxon>
        <taxon>Viridiplantae</taxon>
        <taxon>Streptophyta</taxon>
        <taxon>Embryophyta</taxon>
        <taxon>Tracheophyta</taxon>
        <taxon>Spermatophyta</taxon>
        <taxon>Magnoliopsida</taxon>
        <taxon>eudicotyledons</taxon>
        <taxon>Gunneridae</taxon>
        <taxon>Pentapetalae</taxon>
        <taxon>asterids</taxon>
        <taxon>lamiids</taxon>
        <taxon>Lamiales</taxon>
        <taxon>Oleaceae</taxon>
        <taxon>Forsythieae</taxon>
        <taxon>Forsythia</taxon>
    </lineage>
</organism>
<dbReference type="AlphaFoldDB" id="A0ABD1WNZ6"/>
<evidence type="ECO:0000313" key="1">
    <source>
        <dbReference type="EMBL" id="KAL2550100.1"/>
    </source>
</evidence>
<name>A0ABD1WNZ6_9LAMI</name>
<gene>
    <name evidence="1" type="ORF">Fot_11630</name>
</gene>
<protein>
    <submittedName>
        <fullName evidence="1">Protein TIC</fullName>
    </submittedName>
</protein>
<accession>A0ABD1WNZ6</accession>